<name>X6LVB0_RETFI</name>
<sequence>MIFNDAKIVVYQLSKLFPSVWTVYLIRVKCYLHALFFCLSIRIYDGKSKNKKNKKKIKKVGIDFEMIGDKLRHNVAWRNALLLVSQRESKQDSTQTEERKEWQITLLDAITIWTQYNLKRVCQLAYDLYCQHSTNDESANKESEPVVLQGDADKNNKKTVKETPSQVVHETSTSLNRPIEIISAENFLHARVLLLHRGEEERARALALIENTIQTNAGQPKDYALKGHIHFKQCNFAAAKACYSVYLQLCGMVLSYIISFVEMILKADVVLLYLYTLLTYSFADACQTTDKAAVYRLASIFSSEGDVRNALPILLKVQPLIFKSKLFKTFFDAFLKQGIEQDQQNWILWIECANCYYQLQSYKKALLCFKVCNRLDNEDIYTWLMLAMSAIVQNSVDESIKYIQVIEKIGFNLLNNNCINLMKQLSRRLVTSGHREIGTYFLTKLELMTNCH</sequence>
<organism evidence="2 3">
    <name type="scientific">Reticulomyxa filosa</name>
    <dbReference type="NCBI Taxonomy" id="46433"/>
    <lineage>
        <taxon>Eukaryota</taxon>
        <taxon>Sar</taxon>
        <taxon>Rhizaria</taxon>
        <taxon>Retaria</taxon>
        <taxon>Foraminifera</taxon>
        <taxon>Monothalamids</taxon>
        <taxon>Reticulomyxidae</taxon>
        <taxon>Reticulomyxa</taxon>
    </lineage>
</organism>
<dbReference type="Gene3D" id="1.25.40.10">
    <property type="entry name" value="Tetratricopeptide repeat domain"/>
    <property type="match status" value="1"/>
</dbReference>
<dbReference type="Proteomes" id="UP000023152">
    <property type="component" value="Unassembled WGS sequence"/>
</dbReference>
<keyword evidence="1" id="KW-1133">Transmembrane helix</keyword>
<reference evidence="2 3" key="1">
    <citation type="journal article" date="2013" name="Curr. Biol.">
        <title>The Genome of the Foraminiferan Reticulomyxa filosa.</title>
        <authorList>
            <person name="Glockner G."/>
            <person name="Hulsmann N."/>
            <person name="Schleicher M."/>
            <person name="Noegel A.A."/>
            <person name="Eichinger L."/>
            <person name="Gallinger C."/>
            <person name="Pawlowski J."/>
            <person name="Sierra R."/>
            <person name="Euteneuer U."/>
            <person name="Pillet L."/>
            <person name="Moustafa A."/>
            <person name="Platzer M."/>
            <person name="Groth M."/>
            <person name="Szafranski K."/>
            <person name="Schliwa M."/>
        </authorList>
    </citation>
    <scope>NUCLEOTIDE SEQUENCE [LARGE SCALE GENOMIC DNA]</scope>
</reference>
<feature type="transmembrane region" description="Helical" evidence="1">
    <location>
        <begin position="253"/>
        <end position="275"/>
    </location>
</feature>
<proteinExistence type="predicted"/>
<comment type="caution">
    <text evidence="2">The sequence shown here is derived from an EMBL/GenBank/DDBJ whole genome shotgun (WGS) entry which is preliminary data.</text>
</comment>
<feature type="transmembrane region" description="Helical" evidence="1">
    <location>
        <begin position="20"/>
        <end position="44"/>
    </location>
</feature>
<accession>X6LVB0</accession>
<dbReference type="InterPro" id="IPR011990">
    <property type="entry name" value="TPR-like_helical_dom_sf"/>
</dbReference>
<keyword evidence="1" id="KW-0472">Membrane</keyword>
<dbReference type="EMBL" id="ASPP01028562">
    <property type="protein sequence ID" value="ETO05082.1"/>
    <property type="molecule type" value="Genomic_DNA"/>
</dbReference>
<evidence type="ECO:0000313" key="3">
    <source>
        <dbReference type="Proteomes" id="UP000023152"/>
    </source>
</evidence>
<dbReference type="AlphaFoldDB" id="X6LVB0"/>
<evidence type="ECO:0000313" key="2">
    <source>
        <dbReference type="EMBL" id="ETO05082.1"/>
    </source>
</evidence>
<gene>
    <name evidence="2" type="ORF">RFI_32315</name>
</gene>
<protein>
    <submittedName>
        <fullName evidence="2">Uncharacterized protein</fullName>
    </submittedName>
</protein>
<evidence type="ECO:0000256" key="1">
    <source>
        <dbReference type="SAM" id="Phobius"/>
    </source>
</evidence>
<keyword evidence="3" id="KW-1185">Reference proteome</keyword>
<dbReference type="SUPFAM" id="SSF48452">
    <property type="entry name" value="TPR-like"/>
    <property type="match status" value="1"/>
</dbReference>
<keyword evidence="1" id="KW-0812">Transmembrane</keyword>